<sequence length="582" mass="63215">MNGGYQSFINVIDQWSPPIPFISAPIYEMKQLGEVAFGPGTRSALLGLLGGALPRLSSDQHDIVTKAKKYAMEQSIKMVLMKQTIAHQQQQLASQRTQVQRQQALALMCRVYVGSISFELKEDTIRAAFLPFGPIKSINMSWDPVTQKHKGFAFVEYEIPEGAQLALEQMNGAMLGGRNIKVGRPSNMPQAQQVIDEIQEEAKNYNRIYIASIHPDLTEEDIKSVFEAFGPITFCKLSQGPVIHSHKGYGFIEYQTTQAALEAIASMNMFDLGGQLLRVGRSITPPNALMGPATGSTMPTAAAVAAAAATAKIQALDAVATNAVLGLSAATTQPVLNPLQQLNPLLASANPLLANSAVQSQLTAVTQPVVTMQQPTVQVLAQSLAQGVVVPPPPLVVAPALGKPAPIPVVPVTQVVTQVETPAVGNLTVASSNGTNPVGEELQKKLMDETEPQTLQQQETMSIKGQSARHLVMQRLMRPRESKTVILRNMVGPEDVDEMLQEEITEECSKFGIVERVVIYKEKQSENDDDDAEIIVKIFVEFSAASEGERARDSLNGRYFGGRLVKAEMYDQALFDHQDFSG</sequence>
<keyword evidence="6" id="KW-0508">mRNA splicing</keyword>
<dbReference type="InterPro" id="IPR051974">
    <property type="entry name" value="PUF60_regulator"/>
</dbReference>
<organism evidence="11">
    <name type="scientific">Culicoides sonorensis</name>
    <name type="common">Biting midge</name>
    <dbReference type="NCBI Taxonomy" id="179676"/>
    <lineage>
        <taxon>Eukaryota</taxon>
        <taxon>Metazoa</taxon>
        <taxon>Ecdysozoa</taxon>
        <taxon>Arthropoda</taxon>
        <taxon>Hexapoda</taxon>
        <taxon>Insecta</taxon>
        <taxon>Pterygota</taxon>
        <taxon>Neoptera</taxon>
        <taxon>Endopterygota</taxon>
        <taxon>Diptera</taxon>
        <taxon>Nematocera</taxon>
        <taxon>Chironomoidea</taxon>
        <taxon>Ceratopogonidae</taxon>
        <taxon>Ceratopogoninae</taxon>
        <taxon>Culicoides</taxon>
        <taxon>Monoculicoides</taxon>
    </lineage>
</organism>
<keyword evidence="4" id="KW-0677">Repeat</keyword>
<dbReference type="CDD" id="cd12648">
    <property type="entry name" value="RRM3_UHM_PUF60"/>
    <property type="match status" value="1"/>
</dbReference>
<dbReference type="CDD" id="cd12370">
    <property type="entry name" value="RRM1_PUF60"/>
    <property type="match status" value="1"/>
</dbReference>
<keyword evidence="3" id="KW-0507">mRNA processing</keyword>
<protein>
    <submittedName>
        <fullName evidence="11">CSON000622 protein</fullName>
    </submittedName>
</protein>
<dbReference type="FunFam" id="3.30.70.330:FF:000382">
    <property type="entry name" value="G-patch domain-containing protein"/>
    <property type="match status" value="1"/>
</dbReference>
<dbReference type="Gene3D" id="3.30.70.330">
    <property type="match status" value="3"/>
</dbReference>
<feature type="domain" description="RRM" evidence="9">
    <location>
        <begin position="206"/>
        <end position="284"/>
    </location>
</feature>
<dbReference type="InterPro" id="IPR003954">
    <property type="entry name" value="RRM_euk-type"/>
</dbReference>
<dbReference type="PANTHER" id="PTHR47330">
    <property type="entry name" value="POLY(U)-BINDING-SPLICING FACTOR PUF60-B-RELATED"/>
    <property type="match status" value="1"/>
</dbReference>
<evidence type="ECO:0000313" key="11">
    <source>
        <dbReference type="EMBL" id="SSX28901.1"/>
    </source>
</evidence>
<evidence type="ECO:0000259" key="9">
    <source>
        <dbReference type="PROSITE" id="PS50102"/>
    </source>
</evidence>
<reference evidence="11" key="2">
    <citation type="submission" date="2018-07" db="EMBL/GenBank/DDBJ databases">
        <authorList>
            <person name="Quirk P.G."/>
            <person name="Krulwich T.A."/>
        </authorList>
    </citation>
    <scope>NUCLEOTIDE SEQUENCE</scope>
</reference>
<feature type="domain" description="RRM" evidence="9">
    <location>
        <begin position="109"/>
        <end position="187"/>
    </location>
</feature>
<dbReference type="FunFam" id="3.30.70.330:FF:000136">
    <property type="entry name" value="poly(U)-binding-splicing factor PUF60 isoform X1"/>
    <property type="match status" value="1"/>
</dbReference>
<dbReference type="InterPro" id="IPR035979">
    <property type="entry name" value="RBD_domain_sf"/>
</dbReference>
<evidence type="ECO:0000256" key="5">
    <source>
        <dbReference type="ARBA" id="ARBA00022884"/>
    </source>
</evidence>
<accession>A0A336MHJ8</accession>
<comment type="similarity">
    <text evidence="2">Belongs to the RRM half pint family.</text>
</comment>
<evidence type="ECO:0000256" key="2">
    <source>
        <dbReference type="ARBA" id="ARBA00005987"/>
    </source>
</evidence>
<dbReference type="SUPFAM" id="SSF54928">
    <property type="entry name" value="RNA-binding domain, RBD"/>
    <property type="match status" value="2"/>
</dbReference>
<gene>
    <name evidence="11" type="primary">CSON000622</name>
</gene>
<dbReference type="EMBL" id="UFQS01001098">
    <property type="protein sequence ID" value="SSX08990.1"/>
    <property type="molecule type" value="Genomic_DNA"/>
</dbReference>
<dbReference type="AlphaFoldDB" id="A0A336MHJ8"/>
<feature type="domain" description="RRM" evidence="9">
    <location>
        <begin position="483"/>
        <end position="572"/>
    </location>
</feature>
<dbReference type="InterPro" id="IPR000504">
    <property type="entry name" value="RRM_dom"/>
</dbReference>
<evidence type="ECO:0000256" key="4">
    <source>
        <dbReference type="ARBA" id="ARBA00022737"/>
    </source>
</evidence>
<dbReference type="SMART" id="SM00361">
    <property type="entry name" value="RRM_1"/>
    <property type="match status" value="2"/>
</dbReference>
<dbReference type="InterPro" id="IPR012677">
    <property type="entry name" value="Nucleotide-bd_a/b_plait_sf"/>
</dbReference>
<dbReference type="CDD" id="cd12371">
    <property type="entry name" value="RRM2_PUF60"/>
    <property type="match status" value="1"/>
</dbReference>
<dbReference type="InterPro" id="IPR006532">
    <property type="entry name" value="PUF60-like"/>
</dbReference>
<dbReference type="PANTHER" id="PTHR47330:SF1">
    <property type="entry name" value="POLY(U)-BINDING-SPLICING FACTOR PUF60"/>
    <property type="match status" value="1"/>
</dbReference>
<evidence type="ECO:0000256" key="1">
    <source>
        <dbReference type="ARBA" id="ARBA00004123"/>
    </source>
</evidence>
<dbReference type="EMBL" id="UFQT01001098">
    <property type="protein sequence ID" value="SSX28901.1"/>
    <property type="molecule type" value="Genomic_DNA"/>
</dbReference>
<dbReference type="NCBIfam" id="TIGR01645">
    <property type="entry name" value="half-pint"/>
    <property type="match status" value="1"/>
</dbReference>
<dbReference type="Pfam" id="PF00076">
    <property type="entry name" value="RRM_1"/>
    <property type="match status" value="2"/>
</dbReference>
<dbReference type="GO" id="GO:0000380">
    <property type="term" value="P:alternative mRNA splicing, via spliceosome"/>
    <property type="evidence" value="ECO:0007669"/>
    <property type="project" value="TreeGrafter"/>
</dbReference>
<dbReference type="SMART" id="SM00360">
    <property type="entry name" value="RRM"/>
    <property type="match status" value="3"/>
</dbReference>
<reference evidence="10" key="1">
    <citation type="submission" date="2018-04" db="EMBL/GenBank/DDBJ databases">
        <authorList>
            <person name="Go L.Y."/>
            <person name="Mitchell J.A."/>
        </authorList>
    </citation>
    <scope>NUCLEOTIDE SEQUENCE</scope>
    <source>
        <tissue evidence="10">Whole organism</tissue>
    </source>
</reference>
<name>A0A336MHJ8_CULSO</name>
<dbReference type="PROSITE" id="PS50102">
    <property type="entry name" value="RRM"/>
    <property type="match status" value="3"/>
</dbReference>
<dbReference type="InterPro" id="IPR034209">
    <property type="entry name" value="PUF60_RRM1"/>
</dbReference>
<dbReference type="GO" id="GO:0071013">
    <property type="term" value="C:catalytic step 2 spliceosome"/>
    <property type="evidence" value="ECO:0007669"/>
    <property type="project" value="TreeGrafter"/>
</dbReference>
<evidence type="ECO:0000256" key="8">
    <source>
        <dbReference type="PROSITE-ProRule" id="PRU00176"/>
    </source>
</evidence>
<dbReference type="GO" id="GO:0071011">
    <property type="term" value="C:precatalytic spliceosome"/>
    <property type="evidence" value="ECO:0007669"/>
    <property type="project" value="TreeGrafter"/>
</dbReference>
<dbReference type="InterPro" id="IPR034212">
    <property type="entry name" value="PUF60_RRM3"/>
</dbReference>
<proteinExistence type="inferred from homology"/>
<evidence type="ECO:0000256" key="3">
    <source>
        <dbReference type="ARBA" id="ARBA00022664"/>
    </source>
</evidence>
<dbReference type="GO" id="GO:0003723">
    <property type="term" value="F:RNA binding"/>
    <property type="evidence" value="ECO:0007669"/>
    <property type="project" value="UniProtKB-UniRule"/>
</dbReference>
<keyword evidence="5 8" id="KW-0694">RNA-binding</keyword>
<dbReference type="InterPro" id="IPR034211">
    <property type="entry name" value="PUF60_RRM2"/>
</dbReference>
<keyword evidence="7" id="KW-0539">Nucleus</keyword>
<evidence type="ECO:0000256" key="6">
    <source>
        <dbReference type="ARBA" id="ARBA00023187"/>
    </source>
</evidence>
<dbReference type="VEuPathDB" id="VectorBase:CSON000622"/>
<dbReference type="GO" id="GO:0000381">
    <property type="term" value="P:regulation of alternative mRNA splicing, via spliceosome"/>
    <property type="evidence" value="ECO:0007669"/>
    <property type="project" value="InterPro"/>
</dbReference>
<comment type="subcellular location">
    <subcellularLocation>
        <location evidence="1">Nucleus</location>
    </subcellularLocation>
</comment>
<evidence type="ECO:0000313" key="10">
    <source>
        <dbReference type="EMBL" id="SSX08990.1"/>
    </source>
</evidence>
<evidence type="ECO:0000256" key="7">
    <source>
        <dbReference type="ARBA" id="ARBA00023242"/>
    </source>
</evidence>
<dbReference type="GO" id="GO:0006376">
    <property type="term" value="P:mRNA splice site recognition"/>
    <property type="evidence" value="ECO:0007669"/>
    <property type="project" value="TreeGrafter"/>
</dbReference>